<evidence type="ECO:0000313" key="2">
    <source>
        <dbReference type="EMBL" id="KAJ4153583.1"/>
    </source>
</evidence>
<proteinExistence type="predicted"/>
<reference evidence="2" key="1">
    <citation type="journal article" date="2023" name="Access Microbiol">
        <title>De-novo genome assembly for Akanthomyces muscarius, a biocontrol agent of insect agricultural pests.</title>
        <authorList>
            <person name="Erdos Z."/>
            <person name="Studholme D.J."/>
            <person name="Raymond B."/>
            <person name="Sharma M."/>
        </authorList>
    </citation>
    <scope>NUCLEOTIDE SEQUENCE</scope>
    <source>
        <strain evidence="2">Ve6</strain>
    </source>
</reference>
<dbReference type="InterPro" id="IPR046670">
    <property type="entry name" value="DUF6540"/>
</dbReference>
<dbReference type="Proteomes" id="UP001144673">
    <property type="component" value="Chromosome 5"/>
</dbReference>
<sequence length="218" mass="23990">MLQPRLANAHSSRNISPLPLSMYSSGAPPPPPLPPSDRVAVAGKRPQATPPSVKLEGPAGAFLLELITSNGYPFKDHWSYFVRSHHHHDTGVVIHATGDVANGFRFEIKRCFAVNEPGTQPGRRVSLQWIDGKHFDEQAMLNNWELKFDTVPVCAFEESLSRVEAPGKTLNTVDGEAVVGKKIVMKNCQSWVIESAEQLVADKMLSPEVAAYLRAIEQ</sequence>
<dbReference type="GeneID" id="80897225"/>
<accession>A0A9W8ULL5</accession>
<protein>
    <submittedName>
        <fullName evidence="2">Uncharacterized protein</fullName>
    </submittedName>
</protein>
<comment type="caution">
    <text evidence="2">The sequence shown here is derived from an EMBL/GenBank/DDBJ whole genome shotgun (WGS) entry which is preliminary data.</text>
</comment>
<dbReference type="EMBL" id="JAJHUN010000008">
    <property type="protein sequence ID" value="KAJ4153583.1"/>
    <property type="molecule type" value="Genomic_DNA"/>
</dbReference>
<feature type="region of interest" description="Disordered" evidence="1">
    <location>
        <begin position="1"/>
        <end position="54"/>
    </location>
</feature>
<dbReference type="AlphaFoldDB" id="A0A9W8ULL5"/>
<dbReference type="Pfam" id="PF20174">
    <property type="entry name" value="DUF6540"/>
    <property type="match status" value="1"/>
</dbReference>
<name>A0A9W8ULL5_AKAMU</name>
<evidence type="ECO:0000256" key="1">
    <source>
        <dbReference type="SAM" id="MobiDB-lite"/>
    </source>
</evidence>
<dbReference type="RefSeq" id="XP_056054241.1">
    <property type="nucleotide sequence ID" value="XM_056197165.1"/>
</dbReference>
<evidence type="ECO:0000313" key="3">
    <source>
        <dbReference type="Proteomes" id="UP001144673"/>
    </source>
</evidence>
<keyword evidence="3" id="KW-1185">Reference proteome</keyword>
<organism evidence="2 3">
    <name type="scientific">Akanthomyces muscarius</name>
    <name type="common">Entomopathogenic fungus</name>
    <name type="synonym">Lecanicillium muscarium</name>
    <dbReference type="NCBI Taxonomy" id="2231603"/>
    <lineage>
        <taxon>Eukaryota</taxon>
        <taxon>Fungi</taxon>
        <taxon>Dikarya</taxon>
        <taxon>Ascomycota</taxon>
        <taxon>Pezizomycotina</taxon>
        <taxon>Sordariomycetes</taxon>
        <taxon>Hypocreomycetidae</taxon>
        <taxon>Hypocreales</taxon>
        <taxon>Cordycipitaceae</taxon>
        <taxon>Akanthomyces</taxon>
    </lineage>
</organism>
<gene>
    <name evidence="2" type="ORF">LMH87_010066</name>
</gene>
<dbReference type="KEGG" id="amus:LMH87_010066"/>